<feature type="region of interest" description="Disordered" evidence="2">
    <location>
        <begin position="516"/>
        <end position="536"/>
    </location>
</feature>
<protein>
    <recommendedName>
        <fullName evidence="3">HNH nuclease domain-containing protein</fullName>
    </recommendedName>
</protein>
<dbReference type="InterPro" id="IPR003870">
    <property type="entry name" value="DUF222"/>
</dbReference>
<dbReference type="SMART" id="SM00507">
    <property type="entry name" value="HNHc"/>
    <property type="match status" value="1"/>
</dbReference>
<name>A0ABP7CHJ6_9MICC</name>
<feature type="region of interest" description="Disordered" evidence="2">
    <location>
        <begin position="336"/>
        <end position="402"/>
    </location>
</feature>
<dbReference type="InterPro" id="IPR003615">
    <property type="entry name" value="HNH_nuc"/>
</dbReference>
<dbReference type="EMBL" id="BAABEO010000019">
    <property type="protein sequence ID" value="GAA3688925.1"/>
    <property type="molecule type" value="Genomic_DNA"/>
</dbReference>
<comment type="caution">
    <text evidence="4">The sequence shown here is derived from an EMBL/GenBank/DDBJ whole genome shotgun (WGS) entry which is preliminary data.</text>
</comment>
<dbReference type="Pfam" id="PF02720">
    <property type="entry name" value="DUF222"/>
    <property type="match status" value="1"/>
</dbReference>
<dbReference type="CDD" id="cd00085">
    <property type="entry name" value="HNHc"/>
    <property type="match status" value="1"/>
</dbReference>
<keyword evidence="5" id="KW-1185">Reference proteome</keyword>
<accession>A0ABP7CHJ6</accession>
<organism evidence="4 5">
    <name type="scientific">Arthrobacter ginkgonis</name>
    <dbReference type="NCBI Taxonomy" id="1630594"/>
    <lineage>
        <taxon>Bacteria</taxon>
        <taxon>Bacillati</taxon>
        <taxon>Actinomycetota</taxon>
        <taxon>Actinomycetes</taxon>
        <taxon>Micrococcales</taxon>
        <taxon>Micrococcaceae</taxon>
        <taxon>Arthrobacter</taxon>
    </lineage>
</organism>
<evidence type="ECO:0000313" key="4">
    <source>
        <dbReference type="EMBL" id="GAA3688925.1"/>
    </source>
</evidence>
<feature type="compositionally biased region" description="Gly residues" evidence="2">
    <location>
        <begin position="364"/>
        <end position="373"/>
    </location>
</feature>
<feature type="domain" description="HNH nuclease" evidence="3">
    <location>
        <begin position="433"/>
        <end position="483"/>
    </location>
</feature>
<comment type="similarity">
    <text evidence="1">Belongs to the Rv1128c/1148c/1588c/1702c/1945/3466 family.</text>
</comment>
<dbReference type="Pfam" id="PF01844">
    <property type="entry name" value="HNH"/>
    <property type="match status" value="1"/>
</dbReference>
<evidence type="ECO:0000256" key="1">
    <source>
        <dbReference type="ARBA" id="ARBA00023450"/>
    </source>
</evidence>
<feature type="compositionally biased region" description="Basic and acidic residues" evidence="2">
    <location>
        <begin position="348"/>
        <end position="358"/>
    </location>
</feature>
<gene>
    <name evidence="4" type="ORF">GCM10023081_27850</name>
</gene>
<sequence>MFEDRADGSMAPSGAGTAAGAPGASAAPAAGPSSCGAESETGPESEIAAGWIRHLGEVDAVTGEVPADERIERIRTYEELKAALSAAQAREAVAFEASRRAEREAAGVPEARRGQGIASEIALARHESPNVGFRMLGLAKALVHEMPRTLKAVADGRLSEWRATLVVRETACLSLEDRRRVDDELAGDDVGLDRMGNRALVGAVRRLAYRLDPHAVVKRARKAESERTVTCRPAPDTMMYVTALLPVKQGVAAYAALSRAADSQRAQGDARSGGQIMADEFVQRLTGLKHADAVPLAVNLIMTDRTLLHGDVEPAHLDGYGVVPAQWARDAVRREGFPAAGARRQVRRREGQPRRGADPDPPAVGGGQPGGVQSGRLPPGGPPGAGRIGLDRPGLTDPPIPSEARTWIRRLYTAPGTGELVAMDSRARLFPSALRRFIALRDHTCRTPWCDAPVRHGDHVVAWARGGTTSAANAAGLCEQCNQAKEAPGWSTRLVPGGRHTFETITPSGRIHRSTAPALPGTPMAAGPPDAGPGAEAGVTRIPVQGGEFSYPSGRHSPFGPVGAVWETSLERHLSVVA</sequence>
<evidence type="ECO:0000256" key="2">
    <source>
        <dbReference type="SAM" id="MobiDB-lite"/>
    </source>
</evidence>
<feature type="compositionally biased region" description="Low complexity" evidence="2">
    <location>
        <begin position="521"/>
        <end position="536"/>
    </location>
</feature>
<feature type="compositionally biased region" description="Low complexity" evidence="2">
    <location>
        <begin position="8"/>
        <end position="37"/>
    </location>
</feature>
<dbReference type="Proteomes" id="UP001500752">
    <property type="component" value="Unassembled WGS sequence"/>
</dbReference>
<proteinExistence type="inferred from homology"/>
<evidence type="ECO:0000313" key="5">
    <source>
        <dbReference type="Proteomes" id="UP001500752"/>
    </source>
</evidence>
<reference evidence="5" key="1">
    <citation type="journal article" date="2019" name="Int. J. Syst. Evol. Microbiol.">
        <title>The Global Catalogue of Microorganisms (GCM) 10K type strain sequencing project: providing services to taxonomists for standard genome sequencing and annotation.</title>
        <authorList>
            <consortium name="The Broad Institute Genomics Platform"/>
            <consortium name="The Broad Institute Genome Sequencing Center for Infectious Disease"/>
            <person name="Wu L."/>
            <person name="Ma J."/>
        </authorList>
    </citation>
    <scope>NUCLEOTIDE SEQUENCE [LARGE SCALE GENOMIC DNA]</scope>
    <source>
        <strain evidence="5">JCM 30742</strain>
    </source>
</reference>
<dbReference type="InterPro" id="IPR002711">
    <property type="entry name" value="HNH"/>
</dbReference>
<dbReference type="Gene3D" id="1.10.30.50">
    <property type="match status" value="1"/>
</dbReference>
<feature type="region of interest" description="Disordered" evidence="2">
    <location>
        <begin position="1"/>
        <end position="43"/>
    </location>
</feature>
<evidence type="ECO:0000259" key="3">
    <source>
        <dbReference type="SMART" id="SM00507"/>
    </source>
</evidence>